<evidence type="ECO:0000313" key="2">
    <source>
        <dbReference type="EMBL" id="KAK9940088.1"/>
    </source>
</evidence>
<dbReference type="Proteomes" id="UP001457282">
    <property type="component" value="Unassembled WGS sequence"/>
</dbReference>
<evidence type="ECO:0000256" key="1">
    <source>
        <dbReference type="SAM" id="MobiDB-lite"/>
    </source>
</evidence>
<keyword evidence="3" id="KW-1185">Reference proteome</keyword>
<dbReference type="EMBL" id="JBEDUW010000003">
    <property type="protein sequence ID" value="KAK9940088.1"/>
    <property type="molecule type" value="Genomic_DNA"/>
</dbReference>
<accession>A0AAW1XTM2</accession>
<reference evidence="2 3" key="1">
    <citation type="journal article" date="2023" name="G3 (Bethesda)">
        <title>A chromosome-length genome assembly and annotation of blackberry (Rubus argutus, cv. 'Hillquist').</title>
        <authorList>
            <person name="Bruna T."/>
            <person name="Aryal R."/>
            <person name="Dudchenko O."/>
            <person name="Sargent D.J."/>
            <person name="Mead D."/>
            <person name="Buti M."/>
            <person name="Cavallini A."/>
            <person name="Hytonen T."/>
            <person name="Andres J."/>
            <person name="Pham M."/>
            <person name="Weisz D."/>
            <person name="Mascagni F."/>
            <person name="Usai G."/>
            <person name="Natali L."/>
            <person name="Bassil N."/>
            <person name="Fernandez G.E."/>
            <person name="Lomsadze A."/>
            <person name="Armour M."/>
            <person name="Olukolu B."/>
            <person name="Poorten T."/>
            <person name="Britton C."/>
            <person name="Davik J."/>
            <person name="Ashrafi H."/>
            <person name="Aiden E.L."/>
            <person name="Borodovsky M."/>
            <person name="Worthington M."/>
        </authorList>
    </citation>
    <scope>NUCLEOTIDE SEQUENCE [LARGE SCALE GENOMIC DNA]</scope>
    <source>
        <strain evidence="2">PI 553951</strain>
    </source>
</reference>
<evidence type="ECO:0000313" key="3">
    <source>
        <dbReference type="Proteomes" id="UP001457282"/>
    </source>
</evidence>
<protein>
    <submittedName>
        <fullName evidence="2">Uncharacterized protein</fullName>
    </submittedName>
</protein>
<dbReference type="AlphaFoldDB" id="A0AAW1XTM2"/>
<name>A0AAW1XTM2_RUBAR</name>
<gene>
    <name evidence="2" type="ORF">M0R45_016763</name>
</gene>
<proteinExistence type="predicted"/>
<comment type="caution">
    <text evidence="2">The sequence shown here is derived from an EMBL/GenBank/DDBJ whole genome shotgun (WGS) entry which is preliminary data.</text>
</comment>
<feature type="region of interest" description="Disordered" evidence="1">
    <location>
        <begin position="1"/>
        <end position="24"/>
    </location>
</feature>
<sequence length="153" mass="16863">MLPFSFSPREKDGAIPVHGTPPLQNSSIRETIHGSRNFPTVRLFAVKSNGSRLILHGQPDGVPSSATTSKSFIASYFPSTTQLFVPWSSYSLLTVSVNSTPTFTGNKKPDRSYNGSVSELRSDKVQNFFSQEIELHDLVKFSIGSQLLGKDFH</sequence>
<organism evidence="2 3">
    <name type="scientific">Rubus argutus</name>
    <name type="common">Southern blackberry</name>
    <dbReference type="NCBI Taxonomy" id="59490"/>
    <lineage>
        <taxon>Eukaryota</taxon>
        <taxon>Viridiplantae</taxon>
        <taxon>Streptophyta</taxon>
        <taxon>Embryophyta</taxon>
        <taxon>Tracheophyta</taxon>
        <taxon>Spermatophyta</taxon>
        <taxon>Magnoliopsida</taxon>
        <taxon>eudicotyledons</taxon>
        <taxon>Gunneridae</taxon>
        <taxon>Pentapetalae</taxon>
        <taxon>rosids</taxon>
        <taxon>fabids</taxon>
        <taxon>Rosales</taxon>
        <taxon>Rosaceae</taxon>
        <taxon>Rosoideae</taxon>
        <taxon>Rosoideae incertae sedis</taxon>
        <taxon>Rubus</taxon>
    </lineage>
</organism>